<evidence type="ECO:0000313" key="3">
    <source>
        <dbReference type="EMBL" id="KAB8272758.1"/>
    </source>
</evidence>
<name>A0A5N6J288_9EURO</name>
<feature type="transmembrane region" description="Helical" evidence="2">
    <location>
        <begin position="29"/>
        <end position="54"/>
    </location>
</feature>
<dbReference type="Proteomes" id="UP000326289">
    <property type="component" value="Unassembled WGS sequence"/>
</dbReference>
<keyword evidence="2" id="KW-1133">Transmembrane helix</keyword>
<evidence type="ECO:0000313" key="4">
    <source>
        <dbReference type="Proteomes" id="UP000326289"/>
    </source>
</evidence>
<protein>
    <submittedName>
        <fullName evidence="3">Uncharacterized protein</fullName>
    </submittedName>
</protein>
<dbReference type="AlphaFoldDB" id="A0A5N6J288"/>
<organism evidence="3 4">
    <name type="scientific">Aspergillus minisclerotigenes</name>
    <dbReference type="NCBI Taxonomy" id="656917"/>
    <lineage>
        <taxon>Eukaryota</taxon>
        <taxon>Fungi</taxon>
        <taxon>Dikarya</taxon>
        <taxon>Ascomycota</taxon>
        <taxon>Pezizomycotina</taxon>
        <taxon>Eurotiomycetes</taxon>
        <taxon>Eurotiomycetidae</taxon>
        <taxon>Eurotiales</taxon>
        <taxon>Aspergillaceae</taxon>
        <taxon>Aspergillus</taxon>
        <taxon>Aspergillus subgen. Circumdati</taxon>
    </lineage>
</organism>
<feature type="transmembrane region" description="Helical" evidence="2">
    <location>
        <begin position="60"/>
        <end position="80"/>
    </location>
</feature>
<dbReference type="EMBL" id="ML732802">
    <property type="protein sequence ID" value="KAB8272758.1"/>
    <property type="molecule type" value="Genomic_DNA"/>
</dbReference>
<keyword evidence="2" id="KW-0472">Membrane</keyword>
<evidence type="ECO:0000256" key="2">
    <source>
        <dbReference type="SAM" id="Phobius"/>
    </source>
</evidence>
<accession>A0A5N6J288</accession>
<sequence length="110" mass="12418">MPQTCWGRDQKMQTPSLSIPRKASSPHSIIIITPPNVIIVPRSCLGLFLVIVFFRLSLPFLSITISFSILPVVYVNHVGGEVRLTRSALRYCVVPSYDRSDFVTWGSLRR</sequence>
<keyword evidence="2" id="KW-0812">Transmembrane</keyword>
<gene>
    <name evidence="3" type="ORF">BDV30DRAFT_120050</name>
</gene>
<proteinExistence type="predicted"/>
<keyword evidence="4" id="KW-1185">Reference proteome</keyword>
<feature type="region of interest" description="Disordered" evidence="1">
    <location>
        <begin position="1"/>
        <end position="21"/>
    </location>
</feature>
<reference evidence="3 4" key="1">
    <citation type="submission" date="2019-04" db="EMBL/GenBank/DDBJ databases">
        <title>Fungal friends and foes A comparative genomics study of 23 Aspergillus species from section Flavi.</title>
        <authorList>
            <consortium name="DOE Joint Genome Institute"/>
            <person name="Kjaerbolling I."/>
            <person name="Vesth T.C."/>
            <person name="Frisvad J.C."/>
            <person name="Nybo J.L."/>
            <person name="Theobald S."/>
            <person name="Kildgaard S."/>
            <person name="Petersen T.I."/>
            <person name="Kuo A."/>
            <person name="Sato A."/>
            <person name="Lyhne E.K."/>
            <person name="Kogle M.E."/>
            <person name="Wiebenga A."/>
            <person name="Kun R.S."/>
            <person name="Lubbers R.J."/>
            <person name="Makela M.R."/>
            <person name="Barry K."/>
            <person name="Chovatia M."/>
            <person name="Clum A."/>
            <person name="Daum C."/>
            <person name="Haridas S."/>
            <person name="He G."/>
            <person name="LaButti K."/>
            <person name="Lipzen A."/>
            <person name="Mondo S."/>
            <person name="Pangilinan J."/>
            <person name="Riley R."/>
            <person name="Salamov A."/>
            <person name="Simmons B.A."/>
            <person name="Magnuson J.K."/>
            <person name="Henrissat B."/>
            <person name="Mortensen U.H."/>
            <person name="Larsen T.O."/>
            <person name="De vries R.P."/>
            <person name="Grigoriev I.V."/>
            <person name="Machida M."/>
            <person name="Baker S.E."/>
            <person name="Andersen M.R."/>
        </authorList>
    </citation>
    <scope>NUCLEOTIDE SEQUENCE [LARGE SCALE GENOMIC DNA]</scope>
    <source>
        <strain evidence="3 4">CBS 117635</strain>
    </source>
</reference>
<evidence type="ECO:0000256" key="1">
    <source>
        <dbReference type="SAM" id="MobiDB-lite"/>
    </source>
</evidence>